<evidence type="ECO:0000256" key="1">
    <source>
        <dbReference type="ARBA" id="ARBA00007529"/>
    </source>
</evidence>
<evidence type="ECO:0000313" key="3">
    <source>
        <dbReference type="Proteomes" id="UP000749471"/>
    </source>
</evidence>
<dbReference type="EMBL" id="JAHLPM010000005">
    <property type="protein sequence ID" value="MBU5437794.1"/>
    <property type="molecule type" value="Genomic_DNA"/>
</dbReference>
<dbReference type="SFLD" id="SFLDS00028">
    <property type="entry name" value="Proline_Racemase"/>
    <property type="match status" value="1"/>
</dbReference>
<reference evidence="2 3" key="1">
    <citation type="submission" date="2021-06" db="EMBL/GenBank/DDBJ databases">
        <authorList>
            <person name="Sun Q."/>
            <person name="Li D."/>
        </authorList>
    </citation>
    <scope>NUCLEOTIDE SEQUENCE [LARGE SCALE GENOMIC DNA]</scope>
    <source>
        <strain evidence="2 3">MSJ-40</strain>
    </source>
</reference>
<evidence type="ECO:0000313" key="2">
    <source>
        <dbReference type="EMBL" id="MBU5437794.1"/>
    </source>
</evidence>
<gene>
    <name evidence="2" type="ORF">KQI42_07230</name>
</gene>
<sequence length="336" mass="37657">MFKIDRLEYVDTHTMGEPTRIIVDGIPPILGNSMAEKKEYLEDNFDYIRRMAMDEPRGHRDMFGAIITDPIHEEAHIGVIFMDGGGYLNMCGHGTMGVATFLVEREYVKVTEPYTHLVLDAPAGLIGVKVRVEKGKVLEVSLTNVPSFVYKRDVEVYLPEIGKVSVDISFGGSFFALVKAEDLGLKVSLEYIEDIMKLGVQLRDEINKEVVVTHPNNPHINKVDLVEIYDEPTNSDADLKNVVVFGRKQFDRSPCGTGTSAKLAALYEKGQLGLEETFVYESITGTKFKGKVVEETKIGEYNGIIPEVTGRAFITSYGYLVYDEEDPFKYGFILNK</sequence>
<comment type="caution">
    <text evidence="2">The sequence shown here is derived from an EMBL/GenBank/DDBJ whole genome shotgun (WGS) entry which is preliminary data.</text>
</comment>
<accession>A0ABS6E4V7</accession>
<organism evidence="2 3">
    <name type="scientific">Tissierella simiarum</name>
    <dbReference type="NCBI Taxonomy" id="2841534"/>
    <lineage>
        <taxon>Bacteria</taxon>
        <taxon>Bacillati</taxon>
        <taxon>Bacillota</taxon>
        <taxon>Tissierellia</taxon>
        <taxon>Tissierellales</taxon>
        <taxon>Tissierellaceae</taxon>
        <taxon>Tissierella</taxon>
    </lineage>
</organism>
<dbReference type="PANTHER" id="PTHR33442:SF5">
    <property type="entry name" value="BIFUNCTIONAL TRANS-3-HYDROXY-L-PROLINE DEHYDRATASE_2-EPIMERASE"/>
    <property type="match status" value="1"/>
</dbReference>
<dbReference type="Proteomes" id="UP000749471">
    <property type="component" value="Unassembled WGS sequence"/>
</dbReference>
<keyword evidence="3" id="KW-1185">Reference proteome</keyword>
<dbReference type="Pfam" id="PF05544">
    <property type="entry name" value="Pro_racemase"/>
    <property type="match status" value="1"/>
</dbReference>
<dbReference type="PIRSF" id="PIRSF029792">
    <property type="entry name" value="Pro_racemase"/>
    <property type="match status" value="1"/>
</dbReference>
<comment type="similarity">
    <text evidence="1">Belongs to the proline racemase family.</text>
</comment>
<dbReference type="PANTHER" id="PTHR33442">
    <property type="entry name" value="TRANS-3-HYDROXY-L-PROLINE DEHYDRATASE"/>
    <property type="match status" value="1"/>
</dbReference>
<dbReference type="RefSeq" id="WP_216518283.1">
    <property type="nucleotide sequence ID" value="NZ_JAHLPM010000005.1"/>
</dbReference>
<dbReference type="InterPro" id="IPR008794">
    <property type="entry name" value="Pro_racemase_fam"/>
</dbReference>
<protein>
    <submittedName>
        <fullName evidence="2">Proline racemase family protein</fullName>
    </submittedName>
</protein>
<proteinExistence type="inferred from homology"/>
<name>A0ABS6E4V7_9FIRM</name>